<accession>A0A9N9F7I4</accession>
<dbReference type="AlphaFoldDB" id="A0A9N9F7I4"/>
<protein>
    <submittedName>
        <fullName evidence="2">15840_t:CDS:1</fullName>
    </submittedName>
</protein>
<organism evidence="2 3">
    <name type="scientific">Acaulospora morrowiae</name>
    <dbReference type="NCBI Taxonomy" id="94023"/>
    <lineage>
        <taxon>Eukaryota</taxon>
        <taxon>Fungi</taxon>
        <taxon>Fungi incertae sedis</taxon>
        <taxon>Mucoromycota</taxon>
        <taxon>Glomeromycotina</taxon>
        <taxon>Glomeromycetes</taxon>
        <taxon>Diversisporales</taxon>
        <taxon>Acaulosporaceae</taxon>
        <taxon>Acaulospora</taxon>
    </lineage>
</organism>
<evidence type="ECO:0000256" key="1">
    <source>
        <dbReference type="SAM" id="MobiDB-lite"/>
    </source>
</evidence>
<sequence>MINDFLNPIKEKEIEEPVDEEMIIKLVQEEDDTNQSEEEEDINESSVISITEGLEALEKSPSEGEERMINTRPE</sequence>
<evidence type="ECO:0000313" key="3">
    <source>
        <dbReference type="Proteomes" id="UP000789342"/>
    </source>
</evidence>
<reference evidence="2" key="1">
    <citation type="submission" date="2021-06" db="EMBL/GenBank/DDBJ databases">
        <authorList>
            <person name="Kallberg Y."/>
            <person name="Tangrot J."/>
            <person name="Rosling A."/>
        </authorList>
    </citation>
    <scope>NUCLEOTIDE SEQUENCE</scope>
    <source>
        <strain evidence="2">CL551</strain>
    </source>
</reference>
<name>A0A9N9F7I4_9GLOM</name>
<keyword evidence="3" id="KW-1185">Reference proteome</keyword>
<dbReference type="EMBL" id="CAJVPV010002031">
    <property type="protein sequence ID" value="CAG8515951.1"/>
    <property type="molecule type" value="Genomic_DNA"/>
</dbReference>
<comment type="caution">
    <text evidence="2">The sequence shown here is derived from an EMBL/GenBank/DDBJ whole genome shotgun (WGS) entry which is preliminary data.</text>
</comment>
<gene>
    <name evidence="2" type="ORF">AMORRO_LOCUS3965</name>
</gene>
<feature type="compositionally biased region" description="Acidic residues" evidence="1">
    <location>
        <begin position="29"/>
        <end position="43"/>
    </location>
</feature>
<dbReference type="Proteomes" id="UP000789342">
    <property type="component" value="Unassembled WGS sequence"/>
</dbReference>
<proteinExistence type="predicted"/>
<feature type="region of interest" description="Disordered" evidence="1">
    <location>
        <begin position="28"/>
        <end position="48"/>
    </location>
</feature>
<evidence type="ECO:0000313" key="2">
    <source>
        <dbReference type="EMBL" id="CAG8515951.1"/>
    </source>
</evidence>